<dbReference type="InterPro" id="IPR013087">
    <property type="entry name" value="Znf_C2H2_type"/>
</dbReference>
<keyword evidence="1" id="KW-0862">Zinc</keyword>
<dbReference type="PROSITE" id="PS50157">
    <property type="entry name" value="ZINC_FINGER_C2H2_2"/>
    <property type="match status" value="1"/>
</dbReference>
<evidence type="ECO:0000256" key="3">
    <source>
        <dbReference type="SAM" id="SignalP"/>
    </source>
</evidence>
<feature type="transmembrane region" description="Helical" evidence="2">
    <location>
        <begin position="221"/>
        <end position="241"/>
    </location>
</feature>
<evidence type="ECO:0000259" key="4">
    <source>
        <dbReference type="PROSITE" id="PS50157"/>
    </source>
</evidence>
<protein>
    <recommendedName>
        <fullName evidence="4">C2H2-type domain-containing protein</fullName>
    </recommendedName>
</protein>
<keyword evidence="1" id="KW-0479">Metal-binding</keyword>
<name>A0A914B8G2_PATMI</name>
<feature type="signal peptide" evidence="3">
    <location>
        <begin position="1"/>
        <end position="35"/>
    </location>
</feature>
<sequence length="288" mass="32873">MKQGANWIPSLYASLIPSRILILLMSTVTLPLCSGSETSECSRQSSRVARDILQRDVYPVLNAGGWALPPACPLLPARDMYLAQEQRKIMDNANRWHCNYCGKAFTNEKYLDLHFSNRHADTILDGHRAVCLADHCDYLRCDVVSGAKAPSYWDKTLCRQSDLDKLTQRCQAVVKSCLPESLTGMDRHQLRDKLQKVMCSPLTCDRYWEAPSAEKSPHSKVAYAVLTCILLVGLLLYYLVAYTHFYTDSSMLKTDGDGIFSTVDNEHYYMRNHYEGDIRSRYQHVSRR</sequence>
<keyword evidence="2" id="KW-0812">Transmembrane</keyword>
<dbReference type="Proteomes" id="UP000887568">
    <property type="component" value="Unplaced"/>
</dbReference>
<keyword evidence="3" id="KW-0732">Signal</keyword>
<keyword evidence="1" id="KW-0863">Zinc-finger</keyword>
<evidence type="ECO:0000256" key="2">
    <source>
        <dbReference type="SAM" id="Phobius"/>
    </source>
</evidence>
<accession>A0A914B8G2</accession>
<dbReference type="PANTHER" id="PTHR21385">
    <property type="entry name" value="ZINC FINGER PROTEIN-RELATED"/>
    <property type="match status" value="1"/>
</dbReference>
<dbReference type="GeneID" id="119740979"/>
<dbReference type="OMA" id="YLHQREM"/>
<organism evidence="5 6">
    <name type="scientific">Patiria miniata</name>
    <name type="common">Bat star</name>
    <name type="synonym">Asterina miniata</name>
    <dbReference type="NCBI Taxonomy" id="46514"/>
    <lineage>
        <taxon>Eukaryota</taxon>
        <taxon>Metazoa</taxon>
        <taxon>Echinodermata</taxon>
        <taxon>Eleutherozoa</taxon>
        <taxon>Asterozoa</taxon>
        <taxon>Asteroidea</taxon>
        <taxon>Valvatacea</taxon>
        <taxon>Valvatida</taxon>
        <taxon>Asterinidae</taxon>
        <taxon>Patiria</taxon>
    </lineage>
</organism>
<dbReference type="AlphaFoldDB" id="A0A914B8G2"/>
<dbReference type="PROSITE" id="PS00028">
    <property type="entry name" value="ZINC_FINGER_C2H2_1"/>
    <property type="match status" value="1"/>
</dbReference>
<dbReference type="EnsemblMetazoa" id="XM_038216518.1">
    <property type="protein sequence ID" value="XP_038072446.1"/>
    <property type="gene ID" value="LOC119740979"/>
</dbReference>
<feature type="chain" id="PRO_5036804442" description="C2H2-type domain-containing protein" evidence="3">
    <location>
        <begin position="36"/>
        <end position="288"/>
    </location>
</feature>
<proteinExistence type="predicted"/>
<feature type="domain" description="C2H2-type" evidence="4">
    <location>
        <begin position="96"/>
        <end position="120"/>
    </location>
</feature>
<evidence type="ECO:0000313" key="6">
    <source>
        <dbReference type="Proteomes" id="UP000887568"/>
    </source>
</evidence>
<evidence type="ECO:0000313" key="5">
    <source>
        <dbReference type="EnsemblMetazoa" id="XP_038072446.1"/>
    </source>
</evidence>
<dbReference type="PANTHER" id="PTHR21385:SF0">
    <property type="entry name" value="RE51073P"/>
    <property type="match status" value="1"/>
</dbReference>
<evidence type="ECO:0000256" key="1">
    <source>
        <dbReference type="PROSITE-ProRule" id="PRU00042"/>
    </source>
</evidence>
<keyword evidence="2" id="KW-1133">Transmembrane helix</keyword>
<keyword evidence="2" id="KW-0472">Membrane</keyword>
<keyword evidence="6" id="KW-1185">Reference proteome</keyword>
<reference evidence="5" key="1">
    <citation type="submission" date="2022-11" db="UniProtKB">
        <authorList>
            <consortium name="EnsemblMetazoa"/>
        </authorList>
    </citation>
    <scope>IDENTIFICATION</scope>
</reference>
<dbReference type="RefSeq" id="XP_038072446.1">
    <property type="nucleotide sequence ID" value="XM_038216518.1"/>
</dbReference>
<dbReference type="OrthoDB" id="4507at2759"/>
<dbReference type="GO" id="GO:0008270">
    <property type="term" value="F:zinc ion binding"/>
    <property type="evidence" value="ECO:0007669"/>
    <property type="project" value="UniProtKB-KW"/>
</dbReference>